<sequence length="139" mass="15779">MIELETDLVGKHAHFGTLRDYIKKYGFSIGGNWEYDRGSFDTILHQNQEEGETIYLRLPFKVLTGQLDDYNTDIIFQKPYVIKHVANIGLEYDGSSLADATGFSQFQTPADQDGQIQDKGKWIQAGEQLVVEKVLPHVN</sequence>
<dbReference type="Pfam" id="PF08868">
    <property type="entry name" value="YugN"/>
    <property type="match status" value="1"/>
</dbReference>
<proteinExistence type="predicted"/>
<dbReference type="InterPro" id="IPR014967">
    <property type="entry name" value="Uncharacterised_YugN-like"/>
</dbReference>
<protein>
    <recommendedName>
        <fullName evidence="3">YugN-like family protein</fullName>
    </recommendedName>
</protein>
<dbReference type="EMBL" id="RRCT01000027">
    <property type="protein sequence ID" value="RQW72351.1"/>
    <property type="molecule type" value="Genomic_DNA"/>
</dbReference>
<comment type="caution">
    <text evidence="1">The sequence shown here is derived from an EMBL/GenBank/DDBJ whole genome shotgun (WGS) entry which is preliminary data.</text>
</comment>
<gene>
    <name evidence="1" type="ORF">EBB45_18195</name>
</gene>
<accession>A0A3N9U779</accession>
<dbReference type="Gene3D" id="3.30.310.100">
    <property type="entry name" value="YugN-like"/>
    <property type="match status" value="1"/>
</dbReference>
<dbReference type="Proteomes" id="UP000274033">
    <property type="component" value="Unassembled WGS sequence"/>
</dbReference>
<dbReference type="RefSeq" id="WP_124766765.1">
    <property type="nucleotide sequence ID" value="NZ_JAFBDY010000028.1"/>
</dbReference>
<dbReference type="OrthoDB" id="2988890at2"/>
<dbReference type="AlphaFoldDB" id="A0A3N9U779"/>
<evidence type="ECO:0008006" key="3">
    <source>
        <dbReference type="Google" id="ProtNLM"/>
    </source>
</evidence>
<keyword evidence="2" id="KW-1185">Reference proteome</keyword>
<dbReference type="InterPro" id="IPR036491">
    <property type="entry name" value="YugN-like_sf"/>
</dbReference>
<evidence type="ECO:0000313" key="1">
    <source>
        <dbReference type="EMBL" id="RQW72351.1"/>
    </source>
</evidence>
<name>A0A3N9U779_9BACI</name>
<reference evidence="1 2" key="1">
    <citation type="journal article" date="2013" name="J. Microbiol.">
        <title>Lysinibacillus chungkukjangi sp. nov., isolated from Chungkukjang, Korean fermented soybean food.</title>
        <authorList>
            <person name="Kim S.J."/>
            <person name="Jang Y.H."/>
            <person name="Hamada M."/>
            <person name="Ahn J.H."/>
            <person name="Weon H.Y."/>
            <person name="Suzuki K."/>
            <person name="Whang K.S."/>
            <person name="Kwon S.W."/>
        </authorList>
    </citation>
    <scope>NUCLEOTIDE SEQUENCE [LARGE SCALE GENOMIC DNA]</scope>
    <source>
        <strain evidence="1 2">MCCC 1A12701</strain>
    </source>
</reference>
<evidence type="ECO:0000313" key="2">
    <source>
        <dbReference type="Proteomes" id="UP000274033"/>
    </source>
</evidence>
<organism evidence="1 2">
    <name type="scientific">Lysinibacillus composti</name>
    <dbReference type="NCBI Taxonomy" id="720633"/>
    <lineage>
        <taxon>Bacteria</taxon>
        <taxon>Bacillati</taxon>
        <taxon>Bacillota</taxon>
        <taxon>Bacilli</taxon>
        <taxon>Bacillales</taxon>
        <taxon>Bacillaceae</taxon>
        <taxon>Lysinibacillus</taxon>
    </lineage>
</organism>
<dbReference type="SUPFAM" id="SSF160755">
    <property type="entry name" value="YugN-like"/>
    <property type="match status" value="1"/>
</dbReference>